<protein>
    <submittedName>
        <fullName evidence="1">Uncharacterized protein</fullName>
    </submittedName>
</protein>
<evidence type="ECO:0000313" key="1">
    <source>
        <dbReference type="EMBL" id="PSN96090.1"/>
    </source>
</evidence>
<reference evidence="1 2" key="1">
    <citation type="submission" date="2017-04" db="EMBL/GenBank/DDBJ databases">
        <title>Novel microbial lineages endemic to geothermal iron-oxide mats fill important gaps in the evolutionary history of Archaea.</title>
        <authorList>
            <person name="Jay Z.J."/>
            <person name="Beam J.P."/>
            <person name="Dlakic M."/>
            <person name="Rusch D.B."/>
            <person name="Kozubal M.A."/>
            <person name="Inskeep W.P."/>
        </authorList>
    </citation>
    <scope>NUCLEOTIDE SEQUENCE [LARGE SCALE GENOMIC DNA]</scope>
    <source>
        <strain evidence="1">ECH_B_2</strain>
    </source>
</reference>
<accession>A0A2R6BBR5</accession>
<organism evidence="1 2">
    <name type="scientific">Candidatus Marsarchaeota G2 archaeon ECH_B_2</name>
    <dbReference type="NCBI Taxonomy" id="1978160"/>
    <lineage>
        <taxon>Archaea</taxon>
        <taxon>Candidatus Marsarchaeota</taxon>
        <taxon>Candidatus Marsarchaeota group 2</taxon>
    </lineage>
</organism>
<dbReference type="EMBL" id="NEXH01000004">
    <property type="protein sequence ID" value="PSN96090.1"/>
    <property type="molecule type" value="Genomic_DNA"/>
</dbReference>
<gene>
    <name evidence="1" type="ORF">B9Q06_03165</name>
</gene>
<proteinExistence type="predicted"/>
<evidence type="ECO:0000313" key="2">
    <source>
        <dbReference type="Proteomes" id="UP000241284"/>
    </source>
</evidence>
<dbReference type="Proteomes" id="UP000241284">
    <property type="component" value="Unassembled WGS sequence"/>
</dbReference>
<sequence length="63" mass="7183">MSTLSENTLVLLLRGVEWSGVEWSGVEWSGVEWSGVEWSGVEWSGVEWEKRSTLLLSPNASWW</sequence>
<dbReference type="AlphaFoldDB" id="A0A2R6BBR5"/>
<name>A0A2R6BBR5_9ARCH</name>
<comment type="caution">
    <text evidence="1">The sequence shown here is derived from an EMBL/GenBank/DDBJ whole genome shotgun (WGS) entry which is preliminary data.</text>
</comment>